<keyword evidence="2" id="KW-1185">Reference proteome</keyword>
<gene>
    <name evidence="1" type="ORF">ACJDU8_07100</name>
</gene>
<dbReference type="RefSeq" id="WP_406791451.1">
    <property type="nucleotide sequence ID" value="NZ_JBJHZX010000008.1"/>
</dbReference>
<reference evidence="1 2" key="1">
    <citation type="submission" date="2024-11" db="EMBL/GenBank/DDBJ databases">
        <authorList>
            <person name="Heng Y.C."/>
            <person name="Lim A.C.H."/>
            <person name="Lee J.K.Y."/>
            <person name="Kittelmann S."/>
        </authorList>
    </citation>
    <scope>NUCLEOTIDE SEQUENCE [LARGE SCALE GENOMIC DNA]</scope>
    <source>
        <strain evidence="1 2">WILCCON 0269</strain>
    </source>
</reference>
<accession>A0ABW8SI03</accession>
<evidence type="ECO:0000313" key="1">
    <source>
        <dbReference type="EMBL" id="MFL0195332.1"/>
    </source>
</evidence>
<dbReference type="Proteomes" id="UP001623660">
    <property type="component" value="Unassembled WGS sequence"/>
</dbReference>
<sequence>MELEEKVKFLENFYVAILADSVYRYTKEGILPRIVEEKRKEQMKSGKQLVQSMEVTRA</sequence>
<protein>
    <submittedName>
        <fullName evidence="1">Uncharacterized protein</fullName>
    </submittedName>
</protein>
<dbReference type="EMBL" id="JBJHZX010000008">
    <property type="protein sequence ID" value="MFL0195332.1"/>
    <property type="molecule type" value="Genomic_DNA"/>
</dbReference>
<proteinExistence type="predicted"/>
<name>A0ABW8SI03_9CLOT</name>
<evidence type="ECO:0000313" key="2">
    <source>
        <dbReference type="Proteomes" id="UP001623660"/>
    </source>
</evidence>
<organism evidence="1 2">
    <name type="scientific">Candidatus Clostridium eludens</name>
    <dbReference type="NCBI Taxonomy" id="3381663"/>
    <lineage>
        <taxon>Bacteria</taxon>
        <taxon>Bacillati</taxon>
        <taxon>Bacillota</taxon>
        <taxon>Clostridia</taxon>
        <taxon>Eubacteriales</taxon>
        <taxon>Clostridiaceae</taxon>
        <taxon>Clostridium</taxon>
    </lineage>
</organism>
<comment type="caution">
    <text evidence="1">The sequence shown here is derived from an EMBL/GenBank/DDBJ whole genome shotgun (WGS) entry which is preliminary data.</text>
</comment>